<proteinExistence type="predicted"/>
<accession>A0A6J5RL37</accession>
<evidence type="ECO:0000256" key="1">
    <source>
        <dbReference type="SAM" id="Phobius"/>
    </source>
</evidence>
<protein>
    <submittedName>
        <fullName evidence="2">Uncharacterized protein</fullName>
    </submittedName>
</protein>
<keyword evidence="1" id="KW-1133">Transmembrane helix</keyword>
<dbReference type="EMBL" id="LR797193">
    <property type="protein sequence ID" value="CAB4192965.1"/>
    <property type="molecule type" value="Genomic_DNA"/>
</dbReference>
<evidence type="ECO:0000313" key="2">
    <source>
        <dbReference type="EMBL" id="CAB4192965.1"/>
    </source>
</evidence>
<gene>
    <name evidence="2" type="ORF">UFOVP1246_7</name>
</gene>
<sequence>MDIRSFQGAFVISTIAGTSSVLIHAVDTVTTGEASSLFTSMGVFGAALGIAYFMLRRGDKREHDLLAAAREDGQADKRALIEALALVSALRSEIEELRKKR</sequence>
<keyword evidence="1" id="KW-0812">Transmembrane</keyword>
<organism evidence="2">
    <name type="scientific">uncultured Caudovirales phage</name>
    <dbReference type="NCBI Taxonomy" id="2100421"/>
    <lineage>
        <taxon>Viruses</taxon>
        <taxon>Duplodnaviria</taxon>
        <taxon>Heunggongvirae</taxon>
        <taxon>Uroviricota</taxon>
        <taxon>Caudoviricetes</taxon>
        <taxon>Peduoviridae</taxon>
        <taxon>Maltschvirus</taxon>
        <taxon>Maltschvirus maltsch</taxon>
    </lineage>
</organism>
<feature type="transmembrane region" description="Helical" evidence="1">
    <location>
        <begin position="35"/>
        <end position="55"/>
    </location>
</feature>
<name>A0A6J5RL37_9CAUD</name>
<reference evidence="2" key="1">
    <citation type="submission" date="2020-05" db="EMBL/GenBank/DDBJ databases">
        <authorList>
            <person name="Chiriac C."/>
            <person name="Salcher M."/>
            <person name="Ghai R."/>
            <person name="Kavagutti S V."/>
        </authorList>
    </citation>
    <scope>NUCLEOTIDE SEQUENCE</scope>
</reference>
<keyword evidence="1" id="KW-0472">Membrane</keyword>